<keyword evidence="3" id="KW-1185">Reference proteome</keyword>
<evidence type="ECO:0000313" key="3">
    <source>
        <dbReference type="Proteomes" id="UP000622552"/>
    </source>
</evidence>
<keyword evidence="1" id="KW-0732">Signal</keyword>
<proteinExistence type="predicted"/>
<dbReference type="EMBL" id="JADOUF010000001">
    <property type="protein sequence ID" value="MBG6134452.1"/>
    <property type="molecule type" value="Genomic_DNA"/>
</dbReference>
<feature type="signal peptide" evidence="1">
    <location>
        <begin position="1"/>
        <end position="20"/>
    </location>
</feature>
<reference evidence="2" key="1">
    <citation type="submission" date="2020-11" db="EMBL/GenBank/DDBJ databases">
        <title>Sequencing the genomes of 1000 actinobacteria strains.</title>
        <authorList>
            <person name="Klenk H.-P."/>
        </authorList>
    </citation>
    <scope>NUCLEOTIDE SEQUENCE</scope>
    <source>
        <strain evidence="2">DSM 45356</strain>
    </source>
</reference>
<comment type="caution">
    <text evidence="2">The sequence shown here is derived from an EMBL/GenBank/DDBJ whole genome shotgun (WGS) entry which is preliminary data.</text>
</comment>
<accession>A0A8J7GDH0</accession>
<sequence length="249" mass="26005">MRIRRIGRAVALGVGLVAVAATGVTLAGATGSSAADQIAAPVSVPLGNDAMTYAVSAGSDLPESLTKVQLQRIYRCYTTQISGNPVRPVLPRRGSGLRTEWLREMGIVEADVTNNDYPCLTDLGGSVLPDDGRILDANPSYIVPFSVGQYIVQANVAAARDQLGVTVVDRRGTAILGRIDNQSPIVGGAVNHGFPVTLRTCRVVSTTPAGGGSMAEMLSDDSWTTCNVELSVGGSGAHVTELLQLRYPV</sequence>
<name>A0A8J7GDH0_9ACTN</name>
<dbReference type="AlphaFoldDB" id="A0A8J7GDH0"/>
<feature type="chain" id="PRO_5039070690" evidence="1">
    <location>
        <begin position="21"/>
        <end position="249"/>
    </location>
</feature>
<protein>
    <submittedName>
        <fullName evidence="2">Uncharacterized protein</fullName>
    </submittedName>
</protein>
<dbReference type="Proteomes" id="UP000622552">
    <property type="component" value="Unassembled WGS sequence"/>
</dbReference>
<dbReference type="RefSeq" id="WP_197001692.1">
    <property type="nucleotide sequence ID" value="NZ_BONS01000028.1"/>
</dbReference>
<evidence type="ECO:0000256" key="1">
    <source>
        <dbReference type="SAM" id="SignalP"/>
    </source>
</evidence>
<organism evidence="2 3">
    <name type="scientific">Longispora fulva</name>
    <dbReference type="NCBI Taxonomy" id="619741"/>
    <lineage>
        <taxon>Bacteria</taxon>
        <taxon>Bacillati</taxon>
        <taxon>Actinomycetota</taxon>
        <taxon>Actinomycetes</taxon>
        <taxon>Micromonosporales</taxon>
        <taxon>Micromonosporaceae</taxon>
        <taxon>Longispora</taxon>
    </lineage>
</organism>
<gene>
    <name evidence="2" type="ORF">IW245_000646</name>
</gene>
<evidence type="ECO:0000313" key="2">
    <source>
        <dbReference type="EMBL" id="MBG6134452.1"/>
    </source>
</evidence>